<dbReference type="RefSeq" id="WP_271021522.1">
    <property type="nucleotide sequence ID" value="NZ_JAQHXR010000003.1"/>
</dbReference>
<dbReference type="Pfam" id="PF06144">
    <property type="entry name" value="DNA_pol3_delta"/>
    <property type="match status" value="1"/>
</dbReference>
<reference evidence="6 7" key="1">
    <citation type="submission" date="2023-01" db="EMBL/GenBank/DDBJ databases">
        <title>Description of Helicobacter ibis sp. nov. isolated from faecal droppings of black-faced ibis (Theristicus melanopis).</title>
        <authorList>
            <person name="Lopez-Cantillo M."/>
            <person name="Vidal-Veuthey B."/>
            <person name="Mella A."/>
            <person name="De La Haba R."/>
            <person name="Collado L."/>
        </authorList>
    </citation>
    <scope>NUCLEOTIDE SEQUENCE [LARGE SCALE GENOMIC DNA]</scope>
    <source>
        <strain evidence="6 7">A82</strain>
    </source>
</reference>
<keyword evidence="2" id="KW-0548">Nucleotidyltransferase</keyword>
<dbReference type="PANTHER" id="PTHR34388">
    <property type="entry name" value="DNA POLYMERASE III SUBUNIT DELTA"/>
    <property type="match status" value="1"/>
</dbReference>
<proteinExistence type="predicted"/>
<dbReference type="EMBL" id="JAQHXR010000003">
    <property type="protein sequence ID" value="MDA3969196.1"/>
    <property type="molecule type" value="Genomic_DNA"/>
</dbReference>
<keyword evidence="3" id="KW-0235">DNA replication</keyword>
<dbReference type="InterPro" id="IPR005790">
    <property type="entry name" value="DNA_polIII_delta"/>
</dbReference>
<dbReference type="Gene3D" id="3.40.50.300">
    <property type="entry name" value="P-loop containing nucleotide triphosphate hydrolases"/>
    <property type="match status" value="1"/>
</dbReference>
<evidence type="ECO:0000313" key="6">
    <source>
        <dbReference type="EMBL" id="MDA3969196.1"/>
    </source>
</evidence>
<organism evidence="6 7">
    <name type="scientific">Helicobacter ibis</name>
    <dbReference type="NCBI Taxonomy" id="2962633"/>
    <lineage>
        <taxon>Bacteria</taxon>
        <taxon>Pseudomonadati</taxon>
        <taxon>Campylobacterota</taxon>
        <taxon>Epsilonproteobacteria</taxon>
        <taxon>Campylobacterales</taxon>
        <taxon>Helicobacteraceae</taxon>
        <taxon>Helicobacter</taxon>
    </lineage>
</organism>
<dbReference type="PANTHER" id="PTHR34388:SF1">
    <property type="entry name" value="DNA POLYMERASE III SUBUNIT DELTA"/>
    <property type="match status" value="1"/>
</dbReference>
<dbReference type="Proteomes" id="UP001210261">
    <property type="component" value="Unassembled WGS sequence"/>
</dbReference>
<feature type="domain" description="DNA polymerase III delta N-terminal" evidence="5">
    <location>
        <begin position="21"/>
        <end position="111"/>
    </location>
</feature>
<evidence type="ECO:0000313" key="7">
    <source>
        <dbReference type="Proteomes" id="UP001210261"/>
    </source>
</evidence>
<sequence length="333" mass="38590">MTKKELESKITGNTEIKAIMLYGEDSFLIEYYGEKLAQKALAKDCQKNTFYFGEFNFESALSCFSSGSLFGELSLVWIKTDKKIPKKQLDTLINTLIKNETGYLILEFHQSDNQSAAKYALDYKSMIPSFRGNGVFEARLFAPNLNESMSILKEYAKKLNIQTSDFVLRKILEQQSNNLGLSIAEMRKYSIYDEEINSQTIDELGYSLGSVKCEEILELLLYKKPYFEALNHFLEKGYEEVMLIQEIEKYFFQLFLFQSHTKIYGSVASEDVLGYKLPQHIFDKKRFLATKLNEMQYEQIFLILNTWRHDSISGNTKTNGFLRALIKIQAILK</sequence>
<keyword evidence="1" id="KW-0808">Transferase</keyword>
<evidence type="ECO:0000259" key="5">
    <source>
        <dbReference type="Pfam" id="PF06144"/>
    </source>
</evidence>
<evidence type="ECO:0000256" key="1">
    <source>
        <dbReference type="ARBA" id="ARBA00022679"/>
    </source>
</evidence>
<keyword evidence="4" id="KW-0239">DNA-directed DNA polymerase</keyword>
<comment type="caution">
    <text evidence="6">The sequence shown here is derived from an EMBL/GenBank/DDBJ whole genome shotgun (WGS) entry which is preliminary data.</text>
</comment>
<dbReference type="SUPFAM" id="SSF52540">
    <property type="entry name" value="P-loop containing nucleoside triphosphate hydrolases"/>
    <property type="match status" value="1"/>
</dbReference>
<evidence type="ECO:0000256" key="2">
    <source>
        <dbReference type="ARBA" id="ARBA00022695"/>
    </source>
</evidence>
<evidence type="ECO:0000256" key="3">
    <source>
        <dbReference type="ARBA" id="ARBA00022705"/>
    </source>
</evidence>
<dbReference type="InterPro" id="IPR010372">
    <property type="entry name" value="DNA_pol3_delta_N"/>
</dbReference>
<keyword evidence="7" id="KW-1185">Reference proteome</keyword>
<evidence type="ECO:0000256" key="4">
    <source>
        <dbReference type="ARBA" id="ARBA00022932"/>
    </source>
</evidence>
<dbReference type="InterPro" id="IPR027417">
    <property type="entry name" value="P-loop_NTPase"/>
</dbReference>
<gene>
    <name evidence="6" type="ORF">PF021_05835</name>
</gene>
<name>A0ABT4VEQ9_9HELI</name>
<protein>
    <submittedName>
        <fullName evidence="6">DNA polymerase III subunit delta</fullName>
    </submittedName>
</protein>
<accession>A0ABT4VEQ9</accession>